<reference evidence="1" key="2">
    <citation type="submission" date="2025-09" db="UniProtKB">
        <authorList>
            <consortium name="EnsemblPlants"/>
        </authorList>
    </citation>
    <scope>IDENTIFICATION</scope>
</reference>
<name>A0ACD5TL03_AVESA</name>
<dbReference type="Proteomes" id="UP001732700">
    <property type="component" value="Chromosome 1C"/>
</dbReference>
<reference evidence="1" key="1">
    <citation type="submission" date="2021-05" db="EMBL/GenBank/DDBJ databases">
        <authorList>
            <person name="Scholz U."/>
            <person name="Mascher M."/>
            <person name="Fiebig A."/>
        </authorList>
    </citation>
    <scope>NUCLEOTIDE SEQUENCE [LARGE SCALE GENOMIC DNA]</scope>
</reference>
<sequence length="469" mass="48139">MARATAARGSGVVAGGTTTLLLLLLLLLLMPAPASSQAAAGLRALAKAPFLKKIGKSLAKEAATAGGSALLKQEMGRSNGGGNRDRLGAAAADNAGTIVYSVSVEGQSISGAVTIFKDFTWVQCPAAISSVPCTSATCTSVLDISADDCDSSSMCEYEYGSTDDDTNTSGYLASETFAAVAAGTGTTTTTTPVSVVFGCSTALPPDGETGAIGFSKGSLSVPTQLGVSKFSYFLTPDDSSTSEATSVVLLGEQAVPQTKHSRSTPLLDSTNLAYPDLYYVQLTGIQVDGEPLTGIPAGAFDVAEDGSSGGVVLSTTTAITYLQGDAYDSLKQALVKSIKSDPAVSSSSSNSNGFFDLCYSINAVAELTFPEIKLVFAGEGSPAMELTTVHYFYKDADAELQCLTMLPMPSGQSVGTILGSMMQAGTNMIYDVGAMQLTFEKAAASLVNSTSQHVFLIAASMLLVLVFLF</sequence>
<evidence type="ECO:0000313" key="1">
    <source>
        <dbReference type="EnsemblPlants" id="AVESA.00010b.r2.1CG0078060.1.CDS.1"/>
    </source>
</evidence>
<protein>
    <submittedName>
        <fullName evidence="1">Uncharacterized protein</fullName>
    </submittedName>
</protein>
<keyword evidence="2" id="KW-1185">Reference proteome</keyword>
<dbReference type="EnsemblPlants" id="AVESA.00010b.r2.1CG0078060.1">
    <property type="protein sequence ID" value="AVESA.00010b.r2.1CG0078060.1.CDS.1"/>
    <property type="gene ID" value="AVESA.00010b.r2.1CG0078060"/>
</dbReference>
<proteinExistence type="predicted"/>
<accession>A0ACD5TL03</accession>
<evidence type="ECO:0000313" key="2">
    <source>
        <dbReference type="Proteomes" id="UP001732700"/>
    </source>
</evidence>
<organism evidence="1 2">
    <name type="scientific">Avena sativa</name>
    <name type="common">Oat</name>
    <dbReference type="NCBI Taxonomy" id="4498"/>
    <lineage>
        <taxon>Eukaryota</taxon>
        <taxon>Viridiplantae</taxon>
        <taxon>Streptophyta</taxon>
        <taxon>Embryophyta</taxon>
        <taxon>Tracheophyta</taxon>
        <taxon>Spermatophyta</taxon>
        <taxon>Magnoliopsida</taxon>
        <taxon>Liliopsida</taxon>
        <taxon>Poales</taxon>
        <taxon>Poaceae</taxon>
        <taxon>BOP clade</taxon>
        <taxon>Pooideae</taxon>
        <taxon>Poodae</taxon>
        <taxon>Poeae</taxon>
        <taxon>Poeae Chloroplast Group 1 (Aveneae type)</taxon>
        <taxon>Aveninae</taxon>
        <taxon>Avena</taxon>
    </lineage>
</organism>